<comment type="caution">
    <text evidence="2">The sequence shown here is derived from an EMBL/GenBank/DDBJ whole genome shotgun (WGS) entry which is preliminary data.</text>
</comment>
<name>A0A430R3P7_THESC</name>
<protein>
    <recommendedName>
        <fullName evidence="4">Phage portal protein</fullName>
    </recommendedName>
</protein>
<feature type="region of interest" description="Disordered" evidence="1">
    <location>
        <begin position="1"/>
        <end position="36"/>
    </location>
</feature>
<proteinExistence type="predicted"/>
<dbReference type="Pfam" id="PF04860">
    <property type="entry name" value="Phage_portal"/>
    <property type="match status" value="1"/>
</dbReference>
<organism evidence="2 3">
    <name type="scientific">Thermus scotoductus</name>
    <dbReference type="NCBI Taxonomy" id="37636"/>
    <lineage>
        <taxon>Bacteria</taxon>
        <taxon>Thermotogati</taxon>
        <taxon>Deinococcota</taxon>
        <taxon>Deinococci</taxon>
        <taxon>Thermales</taxon>
        <taxon>Thermaceae</taxon>
        <taxon>Thermus</taxon>
    </lineage>
</organism>
<gene>
    <name evidence="2" type="ORF">CSW45_08705</name>
</gene>
<accession>A0A430R3P7</accession>
<evidence type="ECO:0000256" key="1">
    <source>
        <dbReference type="SAM" id="MobiDB-lite"/>
    </source>
</evidence>
<dbReference type="EMBL" id="PELR01000301">
    <property type="protein sequence ID" value="RTH02022.1"/>
    <property type="molecule type" value="Genomic_DNA"/>
</dbReference>
<sequence length="559" mass="62839">MQAWTPPLGDDEGMSDREIRDAARVARDPNAPPDERYDARAEVAREAAKGVPRHLEAQTIIKAATFLHRINLHVARRQGWPKSGSADPYGIFRFSGYLQRPAPLGFHQLRALVQNDPVLYAIILTRTRQVSRLARPARYDHEPGFRLRLRGAVDLTAADQKRLEWLEYYILNTGAEFDPIRREALRRDDFITWLKKAVMDSLTMDAMPVELIRTPSGRVHGWVHVDGATVYLAPPEGLPPGTPPPSPEDGDIAPEEVKAVESQDGRVVHWFRRDQLLYRVRNPRPDVWGQGYGIAEPELMIRVITGFLNVMTFNLKSYEENHIPKGFLTLFGDFREEDIEEFKAEWAAYVAGVSNAWRLPVLISRDREAGAQFTPTGVNPSEMHFVKWTSFLVAIQCALYGIDPEEIGFESFSSRTSSLNDASIESKLASSRDKGLYPLLQHLEATVNTILAGVDPAVEFYWTGFQDPKEVWERDRLALTYGELRQRLGLPTGRYPILDDAPLNPSLLSVYMQAVQANTPEAGAPNDEAGGPTEEAEGQWPEEDEGLEALHQLAQVLKG</sequence>
<evidence type="ECO:0008006" key="4">
    <source>
        <dbReference type="Google" id="ProtNLM"/>
    </source>
</evidence>
<feature type="compositionally biased region" description="Basic and acidic residues" evidence="1">
    <location>
        <begin position="14"/>
        <end position="36"/>
    </location>
</feature>
<evidence type="ECO:0000313" key="2">
    <source>
        <dbReference type="EMBL" id="RTH02022.1"/>
    </source>
</evidence>
<evidence type="ECO:0000313" key="3">
    <source>
        <dbReference type="Proteomes" id="UP000286910"/>
    </source>
</evidence>
<feature type="region of interest" description="Disordered" evidence="1">
    <location>
        <begin position="520"/>
        <end position="542"/>
    </location>
</feature>
<dbReference type="InterPro" id="IPR006944">
    <property type="entry name" value="Phage/GTA_portal"/>
</dbReference>
<dbReference type="AlphaFoldDB" id="A0A430R3P7"/>
<reference evidence="2 3" key="1">
    <citation type="journal article" date="2019" name="Extremophiles">
        <title>Biogeography of thermophiles and predominance of Thermus scotoductus in domestic water heaters.</title>
        <authorList>
            <person name="Wilpiszeski R.L."/>
            <person name="Zhang Z."/>
            <person name="House C.H."/>
        </authorList>
    </citation>
    <scope>NUCLEOTIDE SEQUENCE [LARGE SCALE GENOMIC DNA]</scope>
    <source>
        <strain evidence="2 3">32_S32</strain>
    </source>
</reference>
<dbReference type="Proteomes" id="UP000286910">
    <property type="component" value="Unassembled WGS sequence"/>
</dbReference>